<dbReference type="Pfam" id="PF00036">
    <property type="entry name" value="EF-hand_1"/>
    <property type="match status" value="1"/>
</dbReference>
<dbReference type="Bgee" id="ENSXETG00000037342">
    <property type="expression patterns" value="Expressed in mesonephros and 3 other cell types or tissues"/>
</dbReference>
<evidence type="ECO:0000259" key="7">
    <source>
        <dbReference type="PROSITE" id="PS50222"/>
    </source>
</evidence>
<dbReference type="GeneTree" id="ENSGT00950000183131"/>
<dbReference type="PROSITE" id="PS50222">
    <property type="entry name" value="EF_HAND_2"/>
    <property type="match status" value="1"/>
</dbReference>
<dbReference type="InterPro" id="IPR029034">
    <property type="entry name" value="Cystine-knot_cytokine"/>
</dbReference>
<dbReference type="AlphaFoldDB" id="A0A6I8SHS0"/>
<evidence type="ECO:0000256" key="2">
    <source>
        <dbReference type="ARBA" id="ARBA00007236"/>
    </source>
</evidence>
<feature type="domain" description="EF-hand" evidence="7">
    <location>
        <begin position="34"/>
        <end position="69"/>
    </location>
</feature>
<dbReference type="PANTHER" id="PTHR12178:SF3">
    <property type="entry name" value="N-TERMINAL EF-HAND CALCIUM-BINDING PROTEIN 3"/>
    <property type="match status" value="1"/>
</dbReference>
<evidence type="ECO:0000256" key="1">
    <source>
        <dbReference type="ARBA" id="ARBA00004613"/>
    </source>
</evidence>
<name>A0A6I8SHS0_XENTR</name>
<dbReference type="GO" id="GO:0005125">
    <property type="term" value="F:cytokine activity"/>
    <property type="evidence" value="ECO:0007669"/>
    <property type="project" value="InterPro"/>
</dbReference>
<keyword evidence="6" id="KW-0106">Calcium</keyword>
<dbReference type="CDD" id="cd00051">
    <property type="entry name" value="EFh"/>
    <property type="match status" value="1"/>
</dbReference>
<keyword evidence="5" id="KW-0732">Signal</keyword>
<dbReference type="SMART" id="SM00054">
    <property type="entry name" value="EFh"/>
    <property type="match status" value="1"/>
</dbReference>
<comment type="subcellular location">
    <subcellularLocation>
        <location evidence="1">Secreted</location>
    </subcellularLocation>
</comment>
<accession>A0A6I8SHS0</accession>
<evidence type="ECO:0000313" key="8">
    <source>
        <dbReference type="Ensembl" id="ENSXETP00000096818"/>
    </source>
</evidence>
<dbReference type="Gene3D" id="2.10.90.10">
    <property type="entry name" value="Cystine-knot cytokines"/>
    <property type="match status" value="1"/>
</dbReference>
<dbReference type="Ensembl" id="ENSXETT00000101747">
    <property type="protein sequence ID" value="ENSXETP00000096818"/>
    <property type="gene ID" value="ENSXETG00000037342"/>
</dbReference>
<keyword evidence="4" id="KW-0479">Metal-binding</keyword>
<reference evidence="8" key="1">
    <citation type="journal article" date="2010" name="Science">
        <title>The genome of the Western clawed frog Xenopus tropicalis.</title>
        <authorList>
            <person name="Hellsten U."/>
            <person name="Harland R.M."/>
            <person name="Gilchrist M.J."/>
            <person name="Hendrix D."/>
            <person name="Jurka J."/>
            <person name="Kapitonov V."/>
            <person name="Ovcharenko I."/>
            <person name="Putnam N.H."/>
            <person name="Shu S."/>
            <person name="Taher L."/>
            <person name="Blitz I.L."/>
            <person name="Blumberg B."/>
            <person name="Dichmann D.S."/>
            <person name="Dubchak I."/>
            <person name="Amaya E."/>
            <person name="Detter J.C."/>
            <person name="Fletcher R."/>
            <person name="Gerhard D.S."/>
            <person name="Goodstein D."/>
            <person name="Graves T."/>
            <person name="Grigoriev I.V."/>
            <person name="Grimwood J."/>
            <person name="Kawashima T."/>
            <person name="Lindquist E."/>
            <person name="Lucas S.M."/>
            <person name="Mead P.E."/>
            <person name="Mitros T."/>
            <person name="Ogino H."/>
            <person name="Ohta Y."/>
            <person name="Poliakov A.V."/>
            <person name="Pollet N."/>
            <person name="Robert J."/>
            <person name="Salamov A."/>
            <person name="Sater A.K."/>
            <person name="Schmutz J."/>
            <person name="Terry A."/>
            <person name="Vize P.D."/>
            <person name="Warren W.C."/>
            <person name="Wells D."/>
            <person name="Wills A."/>
            <person name="Wilson R.K."/>
            <person name="Zimmerman L.B."/>
            <person name="Zorn A.M."/>
            <person name="Grainger R."/>
            <person name="Grammer T."/>
            <person name="Khokha M.K."/>
            <person name="Richardson P.M."/>
            <person name="Rokhsar D.S."/>
        </authorList>
    </citation>
    <scope>NUCLEOTIDE SEQUENCE [LARGE SCALE GENOMIC DNA]</scope>
    <source>
        <strain evidence="8">Nigerian</strain>
    </source>
</reference>
<dbReference type="SUPFAM" id="SSF47473">
    <property type="entry name" value="EF-hand"/>
    <property type="match status" value="1"/>
</dbReference>
<evidence type="ECO:0000256" key="6">
    <source>
        <dbReference type="ARBA" id="ARBA00022837"/>
    </source>
</evidence>
<dbReference type="InParanoid" id="A0A6I8SHS0"/>
<dbReference type="InterPro" id="IPR018247">
    <property type="entry name" value="EF_Hand_1_Ca_BS"/>
</dbReference>
<dbReference type="InterPro" id="IPR002048">
    <property type="entry name" value="EF_hand_dom"/>
</dbReference>
<dbReference type="InterPro" id="IPR011992">
    <property type="entry name" value="EF-hand-dom_pair"/>
</dbReference>
<dbReference type="Gene3D" id="1.10.238.10">
    <property type="entry name" value="EF-hand"/>
    <property type="match status" value="1"/>
</dbReference>
<evidence type="ECO:0000256" key="4">
    <source>
        <dbReference type="ARBA" id="ARBA00022723"/>
    </source>
</evidence>
<dbReference type="InterPro" id="IPR039862">
    <property type="entry name" value="NECAB1/2/3"/>
</dbReference>
<dbReference type="SUPFAM" id="SSF57501">
    <property type="entry name" value="Cystine-knot cytokines"/>
    <property type="match status" value="1"/>
</dbReference>
<dbReference type="PANTHER" id="PTHR12178">
    <property type="entry name" value="EF-HAND DOMAIN-CONTAINING PROTEIN"/>
    <property type="match status" value="1"/>
</dbReference>
<evidence type="ECO:0000256" key="5">
    <source>
        <dbReference type="ARBA" id="ARBA00022729"/>
    </source>
</evidence>
<dbReference type="PROSITE" id="PS00018">
    <property type="entry name" value="EF_HAND_1"/>
    <property type="match status" value="1"/>
</dbReference>
<dbReference type="GO" id="GO:0005509">
    <property type="term" value="F:calcium ion binding"/>
    <property type="evidence" value="ECO:0007669"/>
    <property type="project" value="InterPro"/>
</dbReference>
<evidence type="ECO:0000256" key="3">
    <source>
        <dbReference type="ARBA" id="ARBA00022525"/>
    </source>
</evidence>
<dbReference type="Pfam" id="PF06083">
    <property type="entry name" value="IL17"/>
    <property type="match status" value="1"/>
</dbReference>
<proteinExistence type="inferred from homology"/>
<reference evidence="8" key="2">
    <citation type="submission" date="2020-05" db="UniProtKB">
        <authorList>
            <consortium name="Ensembl"/>
        </authorList>
    </citation>
    <scope>IDENTIFICATION</scope>
</reference>
<sequence>MMSCAEMITMCLLSAKHSQEDQREQFSPPKLCSQDLSIFQDIFRRADKDDDGKLSFDEFQNFFSDGILNREELKEMFSRIDTKQGNNMDTERLCDYFSEYLGEYKNVLVALDNLNVTILSAMDKTKMMKLLLSLLLALCWASCQGNQIKCKDPSEEYLKNKLFRHAPDAQILLFKPDISPDQELRTCPKSVNHSSTLIQERSISPWSYRINENVNRYPKQILEAYCLCKGCISSHNKGQTTVVSVPFDKEVPVLHKTPKCKKGRFVYKLRFIRIAQLCICRFH</sequence>
<comment type="similarity">
    <text evidence="2">Belongs to the IL-17 family.</text>
</comment>
<keyword evidence="3" id="KW-0964">Secreted</keyword>
<dbReference type="InterPro" id="IPR010345">
    <property type="entry name" value="IL-17_fam"/>
</dbReference>
<dbReference type="GO" id="GO:0005576">
    <property type="term" value="C:extracellular region"/>
    <property type="evidence" value="ECO:0007669"/>
    <property type="project" value="UniProtKB-SubCell"/>
</dbReference>
<organism evidence="8">
    <name type="scientific">Xenopus tropicalis</name>
    <name type="common">Western clawed frog</name>
    <name type="synonym">Silurana tropicalis</name>
    <dbReference type="NCBI Taxonomy" id="8364"/>
    <lineage>
        <taxon>Eukaryota</taxon>
        <taxon>Metazoa</taxon>
        <taxon>Chordata</taxon>
        <taxon>Craniata</taxon>
        <taxon>Vertebrata</taxon>
        <taxon>Euteleostomi</taxon>
        <taxon>Amphibia</taxon>
        <taxon>Batrachia</taxon>
        <taxon>Anura</taxon>
        <taxon>Pipoidea</taxon>
        <taxon>Pipidae</taxon>
        <taxon>Xenopodinae</taxon>
        <taxon>Xenopus</taxon>
        <taxon>Silurana</taxon>
    </lineage>
</organism>
<protein>
    <recommendedName>
        <fullName evidence="7">EF-hand domain-containing protein</fullName>
    </recommendedName>
</protein>